<dbReference type="EMBL" id="PZKE01000004">
    <property type="protein sequence ID" value="PTE15364.1"/>
    <property type="molecule type" value="Genomic_DNA"/>
</dbReference>
<dbReference type="PANTHER" id="PTHR43048">
    <property type="entry name" value="METHYLMALONYL-COA EPIMERASE"/>
    <property type="match status" value="1"/>
</dbReference>
<evidence type="ECO:0000256" key="1">
    <source>
        <dbReference type="ARBA" id="ARBA00022723"/>
    </source>
</evidence>
<comment type="caution">
    <text evidence="3">The sequence shown here is derived from an EMBL/GenBank/DDBJ whole genome shotgun (WGS) entry which is preliminary data.</text>
</comment>
<protein>
    <recommendedName>
        <fullName evidence="2">VOC domain-containing protein</fullName>
    </recommendedName>
</protein>
<evidence type="ECO:0000259" key="2">
    <source>
        <dbReference type="PROSITE" id="PS51819"/>
    </source>
</evidence>
<accession>A0A2T4JBT5</accession>
<evidence type="ECO:0000313" key="4">
    <source>
        <dbReference type="Proteomes" id="UP000241362"/>
    </source>
</evidence>
<dbReference type="GO" id="GO:0046872">
    <property type="term" value="F:metal ion binding"/>
    <property type="evidence" value="ECO:0007669"/>
    <property type="project" value="UniProtKB-KW"/>
</dbReference>
<dbReference type="Gene3D" id="3.10.180.10">
    <property type="entry name" value="2,3-Dihydroxybiphenyl 1,2-Dioxygenase, domain 1"/>
    <property type="match status" value="2"/>
</dbReference>
<proteinExistence type="predicted"/>
<dbReference type="GO" id="GO:0046491">
    <property type="term" value="P:L-methylmalonyl-CoA metabolic process"/>
    <property type="evidence" value="ECO:0007669"/>
    <property type="project" value="TreeGrafter"/>
</dbReference>
<evidence type="ECO:0000313" key="3">
    <source>
        <dbReference type="EMBL" id="PTE15364.1"/>
    </source>
</evidence>
<dbReference type="InterPro" id="IPR029068">
    <property type="entry name" value="Glyas_Bleomycin-R_OHBP_Dase"/>
</dbReference>
<dbReference type="PANTHER" id="PTHR43048:SF5">
    <property type="entry name" value="BLR5325 PROTEIN"/>
    <property type="match status" value="1"/>
</dbReference>
<dbReference type="GO" id="GO:0004493">
    <property type="term" value="F:methylmalonyl-CoA epimerase activity"/>
    <property type="evidence" value="ECO:0007669"/>
    <property type="project" value="TreeGrafter"/>
</dbReference>
<dbReference type="InterPro" id="IPR051785">
    <property type="entry name" value="MMCE/EMCE_epimerase"/>
</dbReference>
<dbReference type="CDD" id="cd06587">
    <property type="entry name" value="VOC"/>
    <property type="match status" value="1"/>
</dbReference>
<dbReference type="SUPFAM" id="SSF54593">
    <property type="entry name" value="Glyoxalase/Bleomycin resistance protein/Dihydroxybiphenyl dioxygenase"/>
    <property type="match status" value="2"/>
</dbReference>
<feature type="domain" description="VOC" evidence="2">
    <location>
        <begin position="1"/>
        <end position="114"/>
    </location>
</feature>
<keyword evidence="4" id="KW-1185">Reference proteome</keyword>
<dbReference type="InterPro" id="IPR004360">
    <property type="entry name" value="Glyas_Fos-R_dOase_dom"/>
</dbReference>
<dbReference type="Proteomes" id="UP000241362">
    <property type="component" value="Unassembled WGS sequence"/>
</dbReference>
<dbReference type="Pfam" id="PF00903">
    <property type="entry name" value="Glyoxalase"/>
    <property type="match status" value="1"/>
</dbReference>
<dbReference type="PROSITE" id="PS51819">
    <property type="entry name" value="VOC"/>
    <property type="match status" value="1"/>
</dbReference>
<reference evidence="3 4" key="1">
    <citation type="submission" date="2018-03" db="EMBL/GenBank/DDBJ databases">
        <title>Rhodobacter blasticus.</title>
        <authorList>
            <person name="Meyer T.E."/>
            <person name="Miller S."/>
            <person name="Lodha T."/>
            <person name="Gandham S."/>
            <person name="Chintalapati S."/>
            <person name="Chintalapati V.R."/>
        </authorList>
    </citation>
    <scope>NUCLEOTIDE SEQUENCE [LARGE SCALE GENOMIC DNA]</scope>
    <source>
        <strain evidence="3 4">DSM 2131</strain>
    </source>
</reference>
<keyword evidence="1" id="KW-0479">Metal-binding</keyword>
<organism evidence="3 4">
    <name type="scientific">Fuscovulum blasticum DSM 2131</name>
    <dbReference type="NCBI Taxonomy" id="1188250"/>
    <lineage>
        <taxon>Bacteria</taxon>
        <taxon>Pseudomonadati</taxon>
        <taxon>Pseudomonadota</taxon>
        <taxon>Alphaproteobacteria</taxon>
        <taxon>Rhodobacterales</taxon>
        <taxon>Paracoccaceae</taxon>
        <taxon>Pseudogemmobacter</taxon>
    </lineage>
</organism>
<dbReference type="RefSeq" id="WP_107672613.1">
    <property type="nucleotide sequence ID" value="NZ_PZKE01000004.1"/>
</dbReference>
<dbReference type="AlphaFoldDB" id="A0A2T4JBT5"/>
<name>A0A2T4JBT5_FUSBL</name>
<gene>
    <name evidence="3" type="ORF">C5F44_06070</name>
</gene>
<sequence>MTVIPELQLRDPEAGRRLLCGTFGFVEAGQGRLIFHDQQIVLSRGTPEGHGAIDHLALAVPDLDAAARDALARGAQVDLAITPDGPQTIAEFWGGVRYLFLQGPEGARIELIERRATPVGPGHDHIGLPCADLAATLDFFTELGARPAASVQLQRPEGVTEVRFLTLGRSMLELYQPPVPPAPAPQGLWRRLLIAGAAARTGPGGLSVAPVEAGFPA</sequence>
<dbReference type="InterPro" id="IPR037523">
    <property type="entry name" value="VOC_core"/>
</dbReference>